<organism evidence="2 3">
    <name type="scientific">Pseudogymnoascus verrucosus</name>
    <dbReference type="NCBI Taxonomy" id="342668"/>
    <lineage>
        <taxon>Eukaryota</taxon>
        <taxon>Fungi</taxon>
        <taxon>Dikarya</taxon>
        <taxon>Ascomycota</taxon>
        <taxon>Pezizomycotina</taxon>
        <taxon>Leotiomycetes</taxon>
        <taxon>Thelebolales</taxon>
        <taxon>Thelebolaceae</taxon>
        <taxon>Pseudogymnoascus</taxon>
    </lineage>
</organism>
<protein>
    <submittedName>
        <fullName evidence="2">Uncharacterized protein</fullName>
    </submittedName>
</protein>
<dbReference type="EMBL" id="KV460219">
    <property type="protein sequence ID" value="OBT98001.1"/>
    <property type="molecule type" value="Genomic_DNA"/>
</dbReference>
<feature type="region of interest" description="Disordered" evidence="1">
    <location>
        <begin position="1"/>
        <end position="58"/>
    </location>
</feature>
<name>A0A1B8GQ97_9PEZI</name>
<accession>A0A1B8GQ97</accession>
<sequence>MDDDESVSTPSTTPATSPSTTSPSLSTPRSPPMSGTKVRLFDGNNYNSSRERKRPSVFQGDGLAAFIDIYCSPDASRSPGTPEYLAPQSPMERYYQEEEVPWQLSGTMDGTVAGEPREEREDERERRLSNVVEDALKVFSGTNEASAQPPNSKSPATIEVVVNHGKNTIPTSEMQESLLHDLMVPSQVERKKKMFTKGAVYSHIRQRKSARKEDGAIVVEDARGVERGKKRRGKGNSVASDRSGYDSSQRLRSFSVSDEEEKRVR</sequence>
<reference evidence="3" key="2">
    <citation type="journal article" date="2018" name="Nat. Commun.">
        <title>Extreme sensitivity to ultraviolet light in the fungal pathogen causing white-nose syndrome of bats.</title>
        <authorList>
            <person name="Palmer J.M."/>
            <person name="Drees K.P."/>
            <person name="Foster J.T."/>
            <person name="Lindner D.L."/>
        </authorList>
    </citation>
    <scope>NUCLEOTIDE SEQUENCE [LARGE SCALE GENOMIC DNA]</scope>
    <source>
        <strain evidence="3">UAMH 10579</strain>
    </source>
</reference>
<feature type="compositionally biased region" description="Polar residues" evidence="1">
    <location>
        <begin position="237"/>
        <end position="256"/>
    </location>
</feature>
<dbReference type="AlphaFoldDB" id="A0A1B8GQ97"/>
<feature type="region of interest" description="Disordered" evidence="1">
    <location>
        <begin position="100"/>
        <end position="128"/>
    </location>
</feature>
<dbReference type="GeneID" id="28837355"/>
<evidence type="ECO:0000313" key="2">
    <source>
        <dbReference type="EMBL" id="OBT98001.1"/>
    </source>
</evidence>
<keyword evidence="3" id="KW-1185">Reference proteome</keyword>
<dbReference type="RefSeq" id="XP_018131734.1">
    <property type="nucleotide sequence ID" value="XM_018273448.2"/>
</dbReference>
<gene>
    <name evidence="2" type="ORF">VE01_03969</name>
</gene>
<proteinExistence type="predicted"/>
<feature type="compositionally biased region" description="Low complexity" evidence="1">
    <location>
        <begin position="7"/>
        <end position="34"/>
    </location>
</feature>
<evidence type="ECO:0000256" key="1">
    <source>
        <dbReference type="SAM" id="MobiDB-lite"/>
    </source>
</evidence>
<feature type="region of interest" description="Disordered" evidence="1">
    <location>
        <begin position="221"/>
        <end position="265"/>
    </location>
</feature>
<dbReference type="Proteomes" id="UP000091956">
    <property type="component" value="Unassembled WGS sequence"/>
</dbReference>
<reference evidence="2 3" key="1">
    <citation type="submission" date="2016-03" db="EMBL/GenBank/DDBJ databases">
        <title>Comparative genomics of Pseudogymnoascus destructans, the fungus causing white-nose syndrome of bats.</title>
        <authorList>
            <person name="Palmer J.M."/>
            <person name="Drees K.P."/>
            <person name="Foster J.T."/>
            <person name="Lindner D.L."/>
        </authorList>
    </citation>
    <scope>NUCLEOTIDE SEQUENCE [LARGE SCALE GENOMIC DNA]</scope>
    <source>
        <strain evidence="2 3">UAMH 10579</strain>
    </source>
</reference>
<dbReference type="OrthoDB" id="3439057at2759"/>
<feature type="compositionally biased region" description="Basic and acidic residues" evidence="1">
    <location>
        <begin position="115"/>
        <end position="128"/>
    </location>
</feature>
<evidence type="ECO:0000313" key="3">
    <source>
        <dbReference type="Proteomes" id="UP000091956"/>
    </source>
</evidence>